<sequence length="288" mass="32524">MRHFTFLLLFAVSLFSTTSTAQTLEKSLLWEISGNGLEQPSYLYGTIHMTCDASLDANIKKALDDTSLLVLEIDMDDPSMAVKMANDIYMKDGKTLKDLVSAEDYTILSDFLKTQTGMPAEMIGNIKPFFITAMMYPKLLDCAAVQSFENELMKIAHEQEEEVLGLETVEEQMAVFDQIPYKDQAQDLLRSAKDNMSFDKAAFQKMMELYVEKDIEGLAKLMEEDVNLTNTKHKDVILDNRNKNWIAKIEDFAKQQPTFFGVGAGHLPGENGVIKLLQKKGYTVKPIM</sequence>
<dbReference type="PANTHER" id="PTHR40590:SF1">
    <property type="entry name" value="CYTOPLASMIC PROTEIN"/>
    <property type="match status" value="1"/>
</dbReference>
<evidence type="ECO:0000256" key="1">
    <source>
        <dbReference type="SAM" id="SignalP"/>
    </source>
</evidence>
<dbReference type="CDD" id="cd14789">
    <property type="entry name" value="Tiki"/>
    <property type="match status" value="1"/>
</dbReference>
<protein>
    <submittedName>
        <fullName evidence="2">TraB/GumN family protein</fullName>
    </submittedName>
</protein>
<dbReference type="InterPro" id="IPR047111">
    <property type="entry name" value="YbaP-like"/>
</dbReference>
<dbReference type="EMBL" id="BAAAGF010000003">
    <property type="protein sequence ID" value="GAA0746667.1"/>
    <property type="molecule type" value="Genomic_DNA"/>
</dbReference>
<evidence type="ECO:0000313" key="2">
    <source>
        <dbReference type="EMBL" id="GAA0746667.1"/>
    </source>
</evidence>
<gene>
    <name evidence="2" type="ORF">GCM10009431_23220</name>
</gene>
<accession>A0ABN1JU12</accession>
<dbReference type="Proteomes" id="UP001500736">
    <property type="component" value="Unassembled WGS sequence"/>
</dbReference>
<reference evidence="2 3" key="1">
    <citation type="journal article" date="2019" name="Int. J. Syst. Evol. Microbiol.">
        <title>The Global Catalogue of Microorganisms (GCM) 10K type strain sequencing project: providing services to taxonomists for standard genome sequencing and annotation.</title>
        <authorList>
            <consortium name="The Broad Institute Genomics Platform"/>
            <consortium name="The Broad Institute Genome Sequencing Center for Infectious Disease"/>
            <person name="Wu L."/>
            <person name="Ma J."/>
        </authorList>
    </citation>
    <scope>NUCLEOTIDE SEQUENCE [LARGE SCALE GENOMIC DNA]</scope>
    <source>
        <strain evidence="2 3">JCM 15976</strain>
    </source>
</reference>
<evidence type="ECO:0000313" key="3">
    <source>
        <dbReference type="Proteomes" id="UP001500736"/>
    </source>
</evidence>
<name>A0ABN1JU12_9FLAO</name>
<organism evidence="2 3">
    <name type="scientific">Gaetbulibacter jejuensis</name>
    <dbReference type="NCBI Taxonomy" id="584607"/>
    <lineage>
        <taxon>Bacteria</taxon>
        <taxon>Pseudomonadati</taxon>
        <taxon>Bacteroidota</taxon>
        <taxon>Flavobacteriia</taxon>
        <taxon>Flavobacteriales</taxon>
        <taxon>Flavobacteriaceae</taxon>
        <taxon>Gaetbulibacter</taxon>
    </lineage>
</organism>
<dbReference type="PANTHER" id="PTHR40590">
    <property type="entry name" value="CYTOPLASMIC PROTEIN-RELATED"/>
    <property type="match status" value="1"/>
</dbReference>
<proteinExistence type="predicted"/>
<dbReference type="Pfam" id="PF01963">
    <property type="entry name" value="TraB_PrgY_gumN"/>
    <property type="match status" value="1"/>
</dbReference>
<feature type="signal peptide" evidence="1">
    <location>
        <begin position="1"/>
        <end position="21"/>
    </location>
</feature>
<dbReference type="InterPro" id="IPR002816">
    <property type="entry name" value="TraB/PrgY/GumN_fam"/>
</dbReference>
<feature type="chain" id="PRO_5046929126" evidence="1">
    <location>
        <begin position="22"/>
        <end position="288"/>
    </location>
</feature>
<keyword evidence="1" id="KW-0732">Signal</keyword>
<comment type="caution">
    <text evidence="2">The sequence shown here is derived from an EMBL/GenBank/DDBJ whole genome shotgun (WGS) entry which is preliminary data.</text>
</comment>
<dbReference type="RefSeq" id="WP_343798451.1">
    <property type="nucleotide sequence ID" value="NZ_BAAAGF010000003.1"/>
</dbReference>
<keyword evidence="3" id="KW-1185">Reference proteome</keyword>